<organism evidence="1 2">
    <name type="scientific">Pyronema omphalodes (strain CBS 100304)</name>
    <name type="common">Pyronema confluens</name>
    <dbReference type="NCBI Taxonomy" id="1076935"/>
    <lineage>
        <taxon>Eukaryota</taxon>
        <taxon>Fungi</taxon>
        <taxon>Dikarya</taxon>
        <taxon>Ascomycota</taxon>
        <taxon>Pezizomycotina</taxon>
        <taxon>Pezizomycetes</taxon>
        <taxon>Pezizales</taxon>
        <taxon>Pyronemataceae</taxon>
        <taxon>Pyronema</taxon>
    </lineage>
</organism>
<name>U4LCD9_PYROM</name>
<reference evidence="1 2" key="1">
    <citation type="journal article" date="2013" name="PLoS Genet.">
        <title>The genome and development-dependent transcriptomes of Pyronema confluens: a window into fungal evolution.</title>
        <authorList>
            <person name="Traeger S."/>
            <person name="Altegoer F."/>
            <person name="Freitag M."/>
            <person name="Gabaldon T."/>
            <person name="Kempken F."/>
            <person name="Kumar A."/>
            <person name="Marcet-Houben M."/>
            <person name="Poggeler S."/>
            <person name="Stajich J.E."/>
            <person name="Nowrousian M."/>
        </authorList>
    </citation>
    <scope>NUCLEOTIDE SEQUENCE [LARGE SCALE GENOMIC DNA]</scope>
    <source>
        <strain evidence="2">CBS 100304</strain>
        <tissue evidence="1">Vegetative mycelium</tissue>
    </source>
</reference>
<proteinExistence type="predicted"/>
<dbReference type="Proteomes" id="UP000018144">
    <property type="component" value="Unassembled WGS sequence"/>
</dbReference>
<sequence>MSTLSSESNREIVSYSLSNIAADVEFDGSSIKYRYHLVPDESGDYIFEPFAPGSKSIVNSSPSI</sequence>
<evidence type="ECO:0000313" key="1">
    <source>
        <dbReference type="EMBL" id="CCX12083.1"/>
    </source>
</evidence>
<accession>U4LCD9</accession>
<protein>
    <submittedName>
        <fullName evidence="1">Uncharacterized protein</fullName>
    </submittedName>
</protein>
<dbReference type="EMBL" id="HF935675">
    <property type="protein sequence ID" value="CCX12083.1"/>
    <property type="molecule type" value="Genomic_DNA"/>
</dbReference>
<keyword evidence="2" id="KW-1185">Reference proteome</keyword>
<evidence type="ECO:0000313" key="2">
    <source>
        <dbReference type="Proteomes" id="UP000018144"/>
    </source>
</evidence>
<dbReference type="AlphaFoldDB" id="U4LCD9"/>
<gene>
    <name evidence="1" type="ORF">PCON_11677</name>
</gene>